<reference evidence="2" key="1">
    <citation type="submission" date="2023-03" db="EMBL/GenBank/DDBJ databases">
        <title>Massive genome expansion in bonnet fungi (Mycena s.s.) driven by repeated elements and novel gene families across ecological guilds.</title>
        <authorList>
            <consortium name="Lawrence Berkeley National Laboratory"/>
            <person name="Harder C.B."/>
            <person name="Miyauchi S."/>
            <person name="Viragh M."/>
            <person name="Kuo A."/>
            <person name="Thoen E."/>
            <person name="Andreopoulos B."/>
            <person name="Lu D."/>
            <person name="Skrede I."/>
            <person name="Drula E."/>
            <person name="Henrissat B."/>
            <person name="Morin E."/>
            <person name="Kohler A."/>
            <person name="Barry K."/>
            <person name="LaButti K."/>
            <person name="Morin E."/>
            <person name="Salamov A."/>
            <person name="Lipzen A."/>
            <person name="Mereny Z."/>
            <person name="Hegedus B."/>
            <person name="Baldrian P."/>
            <person name="Stursova M."/>
            <person name="Weitz H."/>
            <person name="Taylor A."/>
            <person name="Grigoriev I.V."/>
            <person name="Nagy L.G."/>
            <person name="Martin F."/>
            <person name="Kauserud H."/>
        </authorList>
    </citation>
    <scope>NUCLEOTIDE SEQUENCE</scope>
    <source>
        <strain evidence="2">9284</strain>
    </source>
</reference>
<gene>
    <name evidence="2" type="ORF">FB45DRAFT_1021360</name>
</gene>
<dbReference type="Pfam" id="PF12937">
    <property type="entry name" value="F-box-like"/>
    <property type="match status" value="1"/>
</dbReference>
<keyword evidence="3" id="KW-1185">Reference proteome</keyword>
<evidence type="ECO:0000259" key="1">
    <source>
        <dbReference type="Pfam" id="PF12937"/>
    </source>
</evidence>
<dbReference type="Gene3D" id="1.20.1280.50">
    <property type="match status" value="1"/>
</dbReference>
<sequence>MHQPTMLAFFPSNLEIQTSIFENRTKQLIAASEATIAHLEAKISDEEAILTHLRSTIAPIRNLPPDLLSRIFLLSVSDADMYSREITARLTLTRVCARWRRVAHTTPQLWAVAAPTYYSKHPTKNYFTGLRSWMERSAPLPLPVSLHCPHDPVAAGLIMDTLCTEAHRWSYADLTLPSLLCLARIPPRSLEQLTGMSLVIRGEADSDDEVDPIEIIAFSHTPQLRDLDLNIPFPDRLPIPWSQLLGPNLHAPPSACLNILERCPALTAVVIEMEGWETLPDLLSRAMTTIVGLTTLELDLSERTGHFIPLFACLTLPELHELELKLSEDLVWDTAELSRFLLRSPKLYRLSIDNSKLDADDLLAVLRSSPSLAKLEMYSCEHCITDAVMTALRYSESDAVHLTPKLQELMLECVGDHFDPENLATTIVSRWWSDEQLAAMPSRPAVARWEKIHISVDAELDDDEDDHFTRAFWDKLSRAGCRNGGLDVRANHQNWTGYGMYQLRLWNIILD</sequence>
<dbReference type="AlphaFoldDB" id="A0AAD7CBX7"/>
<evidence type="ECO:0000313" key="3">
    <source>
        <dbReference type="Proteomes" id="UP001221142"/>
    </source>
</evidence>
<comment type="caution">
    <text evidence="2">The sequence shown here is derived from an EMBL/GenBank/DDBJ whole genome shotgun (WGS) entry which is preliminary data.</text>
</comment>
<dbReference type="Gene3D" id="3.80.10.10">
    <property type="entry name" value="Ribonuclease Inhibitor"/>
    <property type="match status" value="1"/>
</dbReference>
<dbReference type="InterPro" id="IPR032675">
    <property type="entry name" value="LRR_dom_sf"/>
</dbReference>
<dbReference type="SUPFAM" id="SSF52047">
    <property type="entry name" value="RNI-like"/>
    <property type="match status" value="1"/>
</dbReference>
<organism evidence="2 3">
    <name type="scientific">Roridomyces roridus</name>
    <dbReference type="NCBI Taxonomy" id="1738132"/>
    <lineage>
        <taxon>Eukaryota</taxon>
        <taxon>Fungi</taxon>
        <taxon>Dikarya</taxon>
        <taxon>Basidiomycota</taxon>
        <taxon>Agaricomycotina</taxon>
        <taxon>Agaricomycetes</taxon>
        <taxon>Agaricomycetidae</taxon>
        <taxon>Agaricales</taxon>
        <taxon>Marasmiineae</taxon>
        <taxon>Mycenaceae</taxon>
        <taxon>Roridomyces</taxon>
    </lineage>
</organism>
<evidence type="ECO:0000313" key="2">
    <source>
        <dbReference type="EMBL" id="KAJ7644602.1"/>
    </source>
</evidence>
<feature type="domain" description="F-box" evidence="1">
    <location>
        <begin position="60"/>
        <end position="110"/>
    </location>
</feature>
<dbReference type="EMBL" id="JARKIF010000003">
    <property type="protein sequence ID" value="KAJ7644602.1"/>
    <property type="molecule type" value="Genomic_DNA"/>
</dbReference>
<name>A0AAD7CBX7_9AGAR</name>
<dbReference type="Proteomes" id="UP001221142">
    <property type="component" value="Unassembled WGS sequence"/>
</dbReference>
<proteinExistence type="predicted"/>
<dbReference type="InterPro" id="IPR001810">
    <property type="entry name" value="F-box_dom"/>
</dbReference>
<accession>A0AAD7CBX7</accession>
<protein>
    <recommendedName>
        <fullName evidence="1">F-box domain-containing protein</fullName>
    </recommendedName>
</protein>